<dbReference type="OrthoDB" id="431557at2759"/>
<feature type="domain" description="PXA" evidence="1">
    <location>
        <begin position="48"/>
        <end position="220"/>
    </location>
</feature>
<evidence type="ECO:0000313" key="3">
    <source>
        <dbReference type="Proteomes" id="UP000094065"/>
    </source>
</evidence>
<dbReference type="RefSeq" id="XP_018998731.1">
    <property type="nucleotide sequence ID" value="XM_019134026.1"/>
</dbReference>
<proteinExistence type="predicted"/>
<evidence type="ECO:0000313" key="2">
    <source>
        <dbReference type="EMBL" id="ODN84928.1"/>
    </source>
</evidence>
<protein>
    <recommendedName>
        <fullName evidence="1">PXA domain-containing protein</fullName>
    </recommendedName>
</protein>
<dbReference type="EMBL" id="AWGJ01000001">
    <property type="protein sequence ID" value="ODN84928.1"/>
    <property type="molecule type" value="Genomic_DNA"/>
</dbReference>
<organism evidence="2 3">
    <name type="scientific">Cryptococcus amylolentus CBS 6039</name>
    <dbReference type="NCBI Taxonomy" id="1295533"/>
    <lineage>
        <taxon>Eukaryota</taxon>
        <taxon>Fungi</taxon>
        <taxon>Dikarya</taxon>
        <taxon>Basidiomycota</taxon>
        <taxon>Agaricomycotina</taxon>
        <taxon>Tremellomycetes</taxon>
        <taxon>Tremellales</taxon>
        <taxon>Cryptococcaceae</taxon>
        <taxon>Cryptococcus</taxon>
    </lineage>
</organism>
<sequence length="457" mass="50094">MSRPSSLQPRPNSRSPAHLPLYHRLLFPTCAPKQVPRLIDGEGKAIDEINEKLYNLIALSLRAYILSWYTRFTKDRTLLPSIHSTILHPLLHPVLQRAYDEPESLGEWVVLDLGTVLGVHVRVWNEARGAVAVFGGNVADAYHARLPLPSVSPSPSPSSPGAPSYTLNPTYLSALANAIIPPNQPDVQQLMVREVLARAVLGGGLRRLSYGWFWYALILRFVGEPGDPLPSTPSEPPTDPKPKPKTLDQTILAHIHSLLSSLTALYTLLLSLFTLYTAAPPPPPQFHHCSDSFLVIGRELLGIDGLEGGGKKWGKRLVWGGVEMGVGFAAPLLDRIIPHLIQTRLTPELALRLLDLTERLLFPLDGYPGPSPIDPSPAEAADLRKRLENRLEELIPRTIRVLLLPCKDDISRLLDPISDAGCNAHLIGMVLDGVVGVLRPDLVVANEEKARAVETGL</sequence>
<dbReference type="InterPro" id="IPR003114">
    <property type="entry name" value="Phox_assoc"/>
</dbReference>
<dbReference type="STRING" id="1295533.A0A1E3I8W8"/>
<name>A0A1E3I8W8_9TREE</name>
<comment type="caution">
    <text evidence="2">The sequence shown here is derived from an EMBL/GenBank/DDBJ whole genome shotgun (WGS) entry which is preliminary data.</text>
</comment>
<accession>A0A1E3I8W8</accession>
<dbReference type="GeneID" id="30152083"/>
<keyword evidence="3" id="KW-1185">Reference proteome</keyword>
<gene>
    <name evidence="2" type="ORF">L202_00774</name>
</gene>
<dbReference type="Pfam" id="PF02194">
    <property type="entry name" value="PXA"/>
    <property type="match status" value="1"/>
</dbReference>
<dbReference type="AlphaFoldDB" id="A0A1E3I8W8"/>
<reference evidence="2 3" key="1">
    <citation type="submission" date="2016-06" db="EMBL/GenBank/DDBJ databases">
        <title>Evolution of pathogenesis and genome organization in the Tremellales.</title>
        <authorList>
            <person name="Cuomo C."/>
            <person name="Litvintseva A."/>
            <person name="Heitman J."/>
            <person name="Chen Y."/>
            <person name="Sun S."/>
            <person name="Springer D."/>
            <person name="Dromer F."/>
            <person name="Young S."/>
            <person name="Zeng Q."/>
            <person name="Chapman S."/>
            <person name="Gujja S."/>
            <person name="Saif S."/>
            <person name="Birren B."/>
        </authorList>
    </citation>
    <scope>NUCLEOTIDE SEQUENCE [LARGE SCALE GENOMIC DNA]</scope>
    <source>
        <strain evidence="2 3">CBS 6039</strain>
    </source>
</reference>
<dbReference type="Proteomes" id="UP000094065">
    <property type="component" value="Unassembled WGS sequence"/>
</dbReference>
<evidence type="ECO:0000259" key="1">
    <source>
        <dbReference type="Pfam" id="PF02194"/>
    </source>
</evidence>